<feature type="compositionally biased region" description="Basic and acidic residues" evidence="1">
    <location>
        <begin position="1"/>
        <end position="14"/>
    </location>
</feature>
<reference evidence="2" key="2">
    <citation type="submission" date="2020-11" db="EMBL/GenBank/DDBJ databases">
        <authorList>
            <consortium name="DOE Joint Genome Institute"/>
            <person name="Kuo A."/>
            <person name="Miyauchi S."/>
            <person name="Kiss E."/>
            <person name="Drula E."/>
            <person name="Kohler A."/>
            <person name="Sanchez-Garcia M."/>
            <person name="Andreopoulos B."/>
            <person name="Barry K.W."/>
            <person name="Bonito G."/>
            <person name="Buee M."/>
            <person name="Carver A."/>
            <person name="Chen C."/>
            <person name="Cichocki N."/>
            <person name="Clum A."/>
            <person name="Culley D."/>
            <person name="Crous P.W."/>
            <person name="Fauchery L."/>
            <person name="Girlanda M."/>
            <person name="Hayes R."/>
            <person name="Keri Z."/>
            <person name="Labutti K."/>
            <person name="Lipzen A."/>
            <person name="Lombard V."/>
            <person name="Magnuson J."/>
            <person name="Maillard F."/>
            <person name="Morin E."/>
            <person name="Murat C."/>
            <person name="Nolan M."/>
            <person name="Ohm R."/>
            <person name="Pangilinan J."/>
            <person name="Pereira M."/>
            <person name="Perotto S."/>
            <person name="Peter M."/>
            <person name="Riley R."/>
            <person name="Sitrit Y."/>
            <person name="Stielow B."/>
            <person name="Szollosi G."/>
            <person name="Zifcakova L."/>
            <person name="Stursova M."/>
            <person name="Spatafora J.W."/>
            <person name="Tedersoo L."/>
            <person name="Vaario L.-M."/>
            <person name="Yamada A."/>
            <person name="Yan M."/>
            <person name="Wang P."/>
            <person name="Xu J."/>
            <person name="Bruns T."/>
            <person name="Baldrian P."/>
            <person name="Vilgalys R."/>
            <person name="Henrissat B."/>
            <person name="Grigoriev I.V."/>
            <person name="Hibbett D."/>
            <person name="Nagy L.G."/>
            <person name="Martin F.M."/>
        </authorList>
    </citation>
    <scope>NUCLEOTIDE SEQUENCE</scope>
    <source>
        <strain evidence="2">UH-Tt-Lm1</strain>
    </source>
</reference>
<keyword evidence="3" id="KW-1185">Reference proteome</keyword>
<evidence type="ECO:0000313" key="2">
    <source>
        <dbReference type="EMBL" id="KAF9789287.1"/>
    </source>
</evidence>
<proteinExistence type="predicted"/>
<evidence type="ECO:0000313" key="3">
    <source>
        <dbReference type="Proteomes" id="UP000736335"/>
    </source>
</evidence>
<organism evidence="2 3">
    <name type="scientific">Thelephora terrestris</name>
    <dbReference type="NCBI Taxonomy" id="56493"/>
    <lineage>
        <taxon>Eukaryota</taxon>
        <taxon>Fungi</taxon>
        <taxon>Dikarya</taxon>
        <taxon>Basidiomycota</taxon>
        <taxon>Agaricomycotina</taxon>
        <taxon>Agaricomycetes</taxon>
        <taxon>Thelephorales</taxon>
        <taxon>Thelephoraceae</taxon>
        <taxon>Thelephora</taxon>
    </lineage>
</organism>
<sequence length="223" mass="25244">MRGEMADNRNDDGTISRSSTSPPLTGTRTLRLTLGMKHSTLRLLGLPSFLRFRKLECTWYCTNDLRRTKAVMEVCSDTLEFVDIKFASALGSPRAGPVNFPKAIKLKEVVFRLGRIIDVWTVLALETLTSNHRALEKVAIHIHVWTPLVDEAAGSMEGMRGVIHHQWMHLDRILVRLWESHAVSTQVIYSTRGTKNGRLEYIGGLLPEVMKRGMVEVVDHRDV</sequence>
<accession>A0A9P6HKH0</accession>
<gene>
    <name evidence="2" type="ORF">BJ322DRAFT_1041768</name>
</gene>
<feature type="compositionally biased region" description="Low complexity" evidence="1">
    <location>
        <begin position="16"/>
        <end position="26"/>
    </location>
</feature>
<feature type="region of interest" description="Disordered" evidence="1">
    <location>
        <begin position="1"/>
        <end position="26"/>
    </location>
</feature>
<protein>
    <submittedName>
        <fullName evidence="2">Uncharacterized protein</fullName>
    </submittedName>
</protein>
<evidence type="ECO:0000256" key="1">
    <source>
        <dbReference type="SAM" id="MobiDB-lite"/>
    </source>
</evidence>
<reference evidence="2" key="1">
    <citation type="journal article" date="2020" name="Nat. Commun.">
        <title>Large-scale genome sequencing of mycorrhizal fungi provides insights into the early evolution of symbiotic traits.</title>
        <authorList>
            <person name="Miyauchi S."/>
            <person name="Kiss E."/>
            <person name="Kuo A."/>
            <person name="Drula E."/>
            <person name="Kohler A."/>
            <person name="Sanchez-Garcia M."/>
            <person name="Morin E."/>
            <person name="Andreopoulos B."/>
            <person name="Barry K.W."/>
            <person name="Bonito G."/>
            <person name="Buee M."/>
            <person name="Carver A."/>
            <person name="Chen C."/>
            <person name="Cichocki N."/>
            <person name="Clum A."/>
            <person name="Culley D."/>
            <person name="Crous P.W."/>
            <person name="Fauchery L."/>
            <person name="Girlanda M."/>
            <person name="Hayes R.D."/>
            <person name="Keri Z."/>
            <person name="LaButti K."/>
            <person name="Lipzen A."/>
            <person name="Lombard V."/>
            <person name="Magnuson J."/>
            <person name="Maillard F."/>
            <person name="Murat C."/>
            <person name="Nolan M."/>
            <person name="Ohm R.A."/>
            <person name="Pangilinan J."/>
            <person name="Pereira M.F."/>
            <person name="Perotto S."/>
            <person name="Peter M."/>
            <person name="Pfister S."/>
            <person name="Riley R."/>
            <person name="Sitrit Y."/>
            <person name="Stielow J.B."/>
            <person name="Szollosi G."/>
            <person name="Zifcakova L."/>
            <person name="Stursova M."/>
            <person name="Spatafora J.W."/>
            <person name="Tedersoo L."/>
            <person name="Vaario L.M."/>
            <person name="Yamada A."/>
            <person name="Yan M."/>
            <person name="Wang P."/>
            <person name="Xu J."/>
            <person name="Bruns T."/>
            <person name="Baldrian P."/>
            <person name="Vilgalys R."/>
            <person name="Dunand C."/>
            <person name="Henrissat B."/>
            <person name="Grigoriev I.V."/>
            <person name="Hibbett D."/>
            <person name="Nagy L.G."/>
            <person name="Martin F.M."/>
        </authorList>
    </citation>
    <scope>NUCLEOTIDE SEQUENCE</scope>
    <source>
        <strain evidence="2">UH-Tt-Lm1</strain>
    </source>
</reference>
<name>A0A9P6HKH0_9AGAM</name>
<comment type="caution">
    <text evidence="2">The sequence shown here is derived from an EMBL/GenBank/DDBJ whole genome shotgun (WGS) entry which is preliminary data.</text>
</comment>
<dbReference type="EMBL" id="WIUZ02000003">
    <property type="protein sequence ID" value="KAF9789287.1"/>
    <property type="molecule type" value="Genomic_DNA"/>
</dbReference>
<dbReference type="Proteomes" id="UP000736335">
    <property type="component" value="Unassembled WGS sequence"/>
</dbReference>
<dbReference type="AlphaFoldDB" id="A0A9P6HKH0"/>